<keyword evidence="8" id="KW-1185">Reference proteome</keyword>
<dbReference type="InterPro" id="IPR007221">
    <property type="entry name" value="MreC"/>
</dbReference>
<dbReference type="InterPro" id="IPR042177">
    <property type="entry name" value="Cell/Rod_1"/>
</dbReference>
<organism evidence="7 8">
    <name type="scientific">Olivibacter oleidegradans</name>
    <dbReference type="NCBI Taxonomy" id="760123"/>
    <lineage>
        <taxon>Bacteria</taxon>
        <taxon>Pseudomonadati</taxon>
        <taxon>Bacteroidota</taxon>
        <taxon>Sphingobacteriia</taxon>
        <taxon>Sphingobacteriales</taxon>
        <taxon>Sphingobacteriaceae</taxon>
        <taxon>Olivibacter</taxon>
    </lineage>
</organism>
<dbReference type="Pfam" id="PF04085">
    <property type="entry name" value="MreC"/>
    <property type="match status" value="1"/>
</dbReference>
<proteinExistence type="inferred from homology"/>
<evidence type="ECO:0000256" key="4">
    <source>
        <dbReference type="ARBA" id="ARBA00032089"/>
    </source>
</evidence>
<feature type="domain" description="Rod shape-determining protein MreC beta-barrel core" evidence="6">
    <location>
        <begin position="111"/>
        <end position="259"/>
    </location>
</feature>
<dbReference type="Proteomes" id="UP001589774">
    <property type="component" value="Unassembled WGS sequence"/>
</dbReference>
<evidence type="ECO:0000256" key="2">
    <source>
        <dbReference type="ARBA" id="ARBA00013855"/>
    </source>
</evidence>
<dbReference type="PIRSF" id="PIRSF038471">
    <property type="entry name" value="MreC"/>
    <property type="match status" value="1"/>
</dbReference>
<comment type="function">
    <text evidence="5">Involved in formation and maintenance of cell shape.</text>
</comment>
<dbReference type="EMBL" id="JBHLWO010000007">
    <property type="protein sequence ID" value="MFC0321518.1"/>
    <property type="molecule type" value="Genomic_DNA"/>
</dbReference>
<comment type="caution">
    <text evidence="7">The sequence shown here is derived from an EMBL/GenBank/DDBJ whole genome shotgun (WGS) entry which is preliminary data.</text>
</comment>
<keyword evidence="3 5" id="KW-0133">Cell shape</keyword>
<dbReference type="Gene3D" id="2.40.10.340">
    <property type="entry name" value="Rod shape-determining protein MreC, domain 1"/>
    <property type="match status" value="1"/>
</dbReference>
<evidence type="ECO:0000256" key="5">
    <source>
        <dbReference type="PIRNR" id="PIRNR038471"/>
    </source>
</evidence>
<evidence type="ECO:0000313" key="8">
    <source>
        <dbReference type="Proteomes" id="UP001589774"/>
    </source>
</evidence>
<gene>
    <name evidence="7" type="primary">mreC</name>
    <name evidence="7" type="ORF">ACFFI0_24585</name>
</gene>
<dbReference type="PANTHER" id="PTHR34138">
    <property type="entry name" value="CELL SHAPE-DETERMINING PROTEIN MREC"/>
    <property type="match status" value="1"/>
</dbReference>
<evidence type="ECO:0000256" key="3">
    <source>
        <dbReference type="ARBA" id="ARBA00022960"/>
    </source>
</evidence>
<evidence type="ECO:0000256" key="1">
    <source>
        <dbReference type="ARBA" id="ARBA00009369"/>
    </source>
</evidence>
<name>A0ABV6HRK4_9SPHI</name>
<sequence>MRNLWIFISKYNNFFLFILFFSAAVALIVKNNGFQRASALNSSNTVIGGIYQKIDNFTQYLNLKQTNKDLSEENAYLRSQLKSSLYSKLIEQDSVLDSLGQTQYTYIVARVINNSIHQKNNYLTINRGSEEGIVKGMGVISSHGIVGIVLNVSPHFATIQSLLHADTRVSASLANSNAFGSLVWGTENFDSRKAILKDIPNHVKVRPGEEVVTSGYSLFPPGISIGRVIKTGKSGDSFLDIEVKLNNDFNTLQYVYIIKDQFASEKRQLEGDTIATNE</sequence>
<dbReference type="PANTHER" id="PTHR34138:SF1">
    <property type="entry name" value="CELL SHAPE-DETERMINING PROTEIN MREC"/>
    <property type="match status" value="1"/>
</dbReference>
<reference evidence="7 8" key="1">
    <citation type="submission" date="2024-09" db="EMBL/GenBank/DDBJ databases">
        <authorList>
            <person name="Sun Q."/>
            <person name="Mori K."/>
        </authorList>
    </citation>
    <scope>NUCLEOTIDE SEQUENCE [LARGE SCALE GENOMIC DNA]</scope>
    <source>
        <strain evidence="7 8">CCM 7765</strain>
    </source>
</reference>
<protein>
    <recommendedName>
        <fullName evidence="2 5">Cell shape-determining protein MreC</fullName>
    </recommendedName>
    <alternativeName>
        <fullName evidence="4 5">Cell shape protein MreC</fullName>
    </alternativeName>
</protein>
<comment type="similarity">
    <text evidence="1 5">Belongs to the MreC family.</text>
</comment>
<evidence type="ECO:0000259" key="6">
    <source>
        <dbReference type="Pfam" id="PF04085"/>
    </source>
</evidence>
<evidence type="ECO:0000313" key="7">
    <source>
        <dbReference type="EMBL" id="MFC0321518.1"/>
    </source>
</evidence>
<dbReference type="InterPro" id="IPR042175">
    <property type="entry name" value="Cell/Rod_MreC_2"/>
</dbReference>
<dbReference type="RefSeq" id="WP_130856874.1">
    <property type="nucleotide sequence ID" value="NZ_JBHLWO010000007.1"/>
</dbReference>
<dbReference type="InterPro" id="IPR055342">
    <property type="entry name" value="MreC_beta-barrel_core"/>
</dbReference>
<accession>A0ABV6HRK4</accession>
<dbReference type="NCBIfam" id="NF010532">
    <property type="entry name" value="PRK13922.9-3"/>
    <property type="match status" value="1"/>
</dbReference>
<dbReference type="Gene3D" id="2.40.10.350">
    <property type="entry name" value="Rod shape-determining protein MreC, domain 2"/>
    <property type="match status" value="1"/>
</dbReference>